<keyword evidence="7 8" id="KW-0472">Membrane</keyword>
<comment type="caution">
    <text evidence="10">The sequence shown here is derived from an EMBL/GenBank/DDBJ whole genome shotgun (WGS) entry which is preliminary data.</text>
</comment>
<comment type="subcellular location">
    <subcellularLocation>
        <location evidence="1">Cell membrane</location>
    </subcellularLocation>
</comment>
<dbReference type="RefSeq" id="WP_238751026.1">
    <property type="nucleotide sequence ID" value="NZ_CAKLPZ010000002.1"/>
</dbReference>
<feature type="transmembrane region" description="Helical" evidence="8">
    <location>
        <begin position="266"/>
        <end position="284"/>
    </location>
</feature>
<evidence type="ECO:0000256" key="2">
    <source>
        <dbReference type="ARBA" id="ARBA00022475"/>
    </source>
</evidence>
<dbReference type="InterPro" id="IPR043760">
    <property type="entry name" value="PycTM_dom"/>
</dbReference>
<evidence type="ECO:0000256" key="3">
    <source>
        <dbReference type="ARBA" id="ARBA00022692"/>
    </source>
</evidence>
<evidence type="ECO:0000256" key="6">
    <source>
        <dbReference type="ARBA" id="ARBA00023118"/>
    </source>
</evidence>
<dbReference type="Proteomes" id="UP000837803">
    <property type="component" value="Unassembled WGS sequence"/>
</dbReference>
<evidence type="ECO:0000313" key="10">
    <source>
        <dbReference type="EMBL" id="CAH1001160.1"/>
    </source>
</evidence>
<sequence>MNTARFSALHLSHLADQAERFMLMSYERLPRALVLHNDSWALSLAAHSLEIALRRPGVSPDLPHLARTVALLEACRYWGEGSEIRPWDEVNQEFREWTGPDYLNLQLTLGTVLPRGSSSLRAEVTDVLYDAQLAQRLLSGSEGAELTWLENRYALDAGEGPRRSMNRTDSLGHYLNELREARFRNGELRRRYQHTHSAVLLDLQKLVDRLEKKTPRPALLPVPLAPDAPQSLEKLEQGPTRQAAQTYFRTIFRNNIQLKRMADHKAAIMVSVNALLIGALITFVSYRNWAQTRPEILLPVVVFITCALASLVYAIISSRPHDRKDEEENLAFYGTVSKLGRAEFTRRMETTLLDPDALYGNLIQDLHGFGRAIDRKYHLLKVSYNIFLLGLAISLLLLIIVLYLL</sequence>
<evidence type="ECO:0000256" key="5">
    <source>
        <dbReference type="ARBA" id="ARBA00022989"/>
    </source>
</evidence>
<evidence type="ECO:0000313" key="11">
    <source>
        <dbReference type="Proteomes" id="UP000837803"/>
    </source>
</evidence>
<keyword evidence="5 8" id="KW-1133">Transmembrane helix</keyword>
<keyword evidence="2" id="KW-1003">Cell membrane</keyword>
<proteinExistence type="predicted"/>
<keyword evidence="4" id="KW-0547">Nucleotide-binding</keyword>
<feature type="domain" description="Pycsar effector protein" evidence="9">
    <location>
        <begin position="248"/>
        <end position="400"/>
    </location>
</feature>
<evidence type="ECO:0000256" key="7">
    <source>
        <dbReference type="ARBA" id="ARBA00023136"/>
    </source>
</evidence>
<keyword evidence="3 8" id="KW-0812">Transmembrane</keyword>
<gene>
    <name evidence="10" type="ORF">LEM8419_02072</name>
</gene>
<keyword evidence="11" id="KW-1185">Reference proteome</keyword>
<protein>
    <recommendedName>
        <fullName evidence="9">Pycsar effector protein domain-containing protein</fullName>
    </recommendedName>
</protein>
<reference evidence="10" key="1">
    <citation type="submission" date="2021-12" db="EMBL/GenBank/DDBJ databases">
        <authorList>
            <person name="Rodrigo-Torres L."/>
            <person name="Arahal R. D."/>
            <person name="Lucena T."/>
        </authorList>
    </citation>
    <scope>NUCLEOTIDE SEQUENCE</scope>
    <source>
        <strain evidence="10">CECT 8419</strain>
    </source>
</reference>
<dbReference type="Pfam" id="PF18967">
    <property type="entry name" value="PycTM"/>
    <property type="match status" value="1"/>
</dbReference>
<accession>A0ABM9B2N4</accession>
<dbReference type="EMBL" id="CAKLPZ010000002">
    <property type="protein sequence ID" value="CAH1001160.1"/>
    <property type="molecule type" value="Genomic_DNA"/>
</dbReference>
<feature type="transmembrane region" description="Helical" evidence="8">
    <location>
        <begin position="384"/>
        <end position="404"/>
    </location>
</feature>
<evidence type="ECO:0000256" key="1">
    <source>
        <dbReference type="ARBA" id="ARBA00004236"/>
    </source>
</evidence>
<evidence type="ECO:0000259" key="9">
    <source>
        <dbReference type="Pfam" id="PF18967"/>
    </source>
</evidence>
<organism evidence="10 11">
    <name type="scientific">Neolewinella maritima</name>
    <dbReference type="NCBI Taxonomy" id="1383882"/>
    <lineage>
        <taxon>Bacteria</taxon>
        <taxon>Pseudomonadati</taxon>
        <taxon>Bacteroidota</taxon>
        <taxon>Saprospiria</taxon>
        <taxon>Saprospirales</taxon>
        <taxon>Lewinellaceae</taxon>
        <taxon>Neolewinella</taxon>
    </lineage>
</organism>
<keyword evidence="6" id="KW-0051">Antiviral defense</keyword>
<feature type="transmembrane region" description="Helical" evidence="8">
    <location>
        <begin position="296"/>
        <end position="316"/>
    </location>
</feature>
<evidence type="ECO:0000256" key="4">
    <source>
        <dbReference type="ARBA" id="ARBA00022741"/>
    </source>
</evidence>
<name>A0ABM9B2N4_9BACT</name>
<evidence type="ECO:0000256" key="8">
    <source>
        <dbReference type="SAM" id="Phobius"/>
    </source>
</evidence>